<organism evidence="2 3">
    <name type="scientific">Claviceps africana</name>
    <dbReference type="NCBI Taxonomy" id="83212"/>
    <lineage>
        <taxon>Eukaryota</taxon>
        <taxon>Fungi</taxon>
        <taxon>Dikarya</taxon>
        <taxon>Ascomycota</taxon>
        <taxon>Pezizomycotina</taxon>
        <taxon>Sordariomycetes</taxon>
        <taxon>Hypocreomycetidae</taxon>
        <taxon>Hypocreales</taxon>
        <taxon>Clavicipitaceae</taxon>
        <taxon>Claviceps</taxon>
    </lineage>
</organism>
<proteinExistence type="predicted"/>
<protein>
    <submittedName>
        <fullName evidence="2">Uncharacterized protein</fullName>
    </submittedName>
</protein>
<dbReference type="AlphaFoldDB" id="A0A8K0J683"/>
<evidence type="ECO:0000313" key="3">
    <source>
        <dbReference type="Proteomes" id="UP000811619"/>
    </source>
</evidence>
<evidence type="ECO:0000313" key="2">
    <source>
        <dbReference type="EMBL" id="KAG5922843.1"/>
    </source>
</evidence>
<feature type="chain" id="PRO_5035475583" evidence="1">
    <location>
        <begin position="18"/>
        <end position="103"/>
    </location>
</feature>
<evidence type="ECO:0000256" key="1">
    <source>
        <dbReference type="SAM" id="SignalP"/>
    </source>
</evidence>
<feature type="signal peptide" evidence="1">
    <location>
        <begin position="1"/>
        <end position="17"/>
    </location>
</feature>
<accession>A0A8K0J683</accession>
<keyword evidence="1" id="KW-0732">Signal</keyword>
<dbReference type="EMBL" id="SRPY01000489">
    <property type="protein sequence ID" value="KAG5922843.1"/>
    <property type="molecule type" value="Genomic_DNA"/>
</dbReference>
<keyword evidence="3" id="KW-1185">Reference proteome</keyword>
<gene>
    <name evidence="2" type="ORF">E4U42_005206</name>
</gene>
<reference evidence="2" key="1">
    <citation type="journal article" date="2020" name="bioRxiv">
        <title>Whole genome comparisons of ergot fungi reveals the divergence and evolution of species within the genus Claviceps are the result of varying mechanisms driving genome evolution and host range expansion.</title>
        <authorList>
            <person name="Wyka S.A."/>
            <person name="Mondo S.J."/>
            <person name="Liu M."/>
            <person name="Dettman J."/>
            <person name="Nalam V."/>
            <person name="Broders K.D."/>
        </authorList>
    </citation>
    <scope>NUCLEOTIDE SEQUENCE</scope>
    <source>
        <strain evidence="2">CCC 489</strain>
    </source>
</reference>
<dbReference type="Proteomes" id="UP000811619">
    <property type="component" value="Unassembled WGS sequence"/>
</dbReference>
<name>A0A8K0J683_9HYPO</name>
<sequence length="103" mass="10605">MKALMLILSLLSLGASARPELEDAVVDGALSYRGGDLPRGDQGNLLSADSLHRQCSCWRCWGTGHSCTPYKCQCGGSNGCYSCNGGAYVCQGGPGSGQCIGGQ</sequence>
<comment type="caution">
    <text evidence="2">The sequence shown here is derived from an EMBL/GenBank/DDBJ whole genome shotgun (WGS) entry which is preliminary data.</text>
</comment>